<dbReference type="AlphaFoldDB" id="A0A644U7Z2"/>
<sequence length="32" mass="3547">MALTVDVGAFLYVKGAYENGMQRNGTNQKTIR</sequence>
<name>A0A644U7Z2_9ZZZZ</name>
<reference evidence="1" key="1">
    <citation type="submission" date="2019-08" db="EMBL/GenBank/DDBJ databases">
        <authorList>
            <person name="Kucharzyk K."/>
            <person name="Murdoch R.W."/>
            <person name="Higgins S."/>
            <person name="Loffler F."/>
        </authorList>
    </citation>
    <scope>NUCLEOTIDE SEQUENCE</scope>
</reference>
<accession>A0A644U7Z2</accession>
<organism evidence="1">
    <name type="scientific">bioreactor metagenome</name>
    <dbReference type="NCBI Taxonomy" id="1076179"/>
    <lineage>
        <taxon>unclassified sequences</taxon>
        <taxon>metagenomes</taxon>
        <taxon>ecological metagenomes</taxon>
    </lineage>
</organism>
<comment type="caution">
    <text evidence="1">The sequence shown here is derived from an EMBL/GenBank/DDBJ whole genome shotgun (WGS) entry which is preliminary data.</text>
</comment>
<evidence type="ECO:0000313" key="1">
    <source>
        <dbReference type="EMBL" id="MPL75067.1"/>
    </source>
</evidence>
<protein>
    <submittedName>
        <fullName evidence="1">Uncharacterized protein</fullName>
    </submittedName>
</protein>
<proteinExistence type="predicted"/>
<dbReference type="EMBL" id="VSSQ01000085">
    <property type="protein sequence ID" value="MPL75067.1"/>
    <property type="molecule type" value="Genomic_DNA"/>
</dbReference>
<gene>
    <name evidence="1" type="ORF">SDC9_20888</name>
</gene>